<evidence type="ECO:0000313" key="2">
    <source>
        <dbReference type="Proteomes" id="UP000518266"/>
    </source>
</evidence>
<evidence type="ECO:0000313" key="1">
    <source>
        <dbReference type="EMBL" id="KAF3844609.1"/>
    </source>
</evidence>
<dbReference type="EMBL" id="JAAKFY010000015">
    <property type="protein sequence ID" value="KAF3844609.1"/>
    <property type="molecule type" value="Genomic_DNA"/>
</dbReference>
<dbReference type="OrthoDB" id="10571492at2759"/>
<keyword evidence="2" id="KW-1185">Reference proteome</keyword>
<dbReference type="Proteomes" id="UP000518266">
    <property type="component" value="Unassembled WGS sequence"/>
</dbReference>
<sequence length="150" mass="16890">MASIRALLSSSSLRRCMFSRSCRASLNDCKKVSKIPKNSSGCILPSSSPKLCSYLVLGFAQLVLQFRKAEASDGDEVSDHSHKLVPAFPRPALLVEQLLQGRTRQDILAEGQHNLQDLSQPLAPHHLLGCIQDRWRKMDKERSSWRDHRV</sequence>
<protein>
    <submittedName>
        <fullName evidence="1">Uncharacterized protein</fullName>
    </submittedName>
</protein>
<accession>A0A7J5Y7B3</accession>
<dbReference type="AlphaFoldDB" id="A0A7J5Y7B3"/>
<proteinExistence type="predicted"/>
<gene>
    <name evidence="1" type="ORF">F7725_007772</name>
</gene>
<feature type="non-terminal residue" evidence="1">
    <location>
        <position position="150"/>
    </location>
</feature>
<reference evidence="1 2" key="1">
    <citation type="submission" date="2020-03" db="EMBL/GenBank/DDBJ databases">
        <title>Dissostichus mawsoni Genome sequencing and assembly.</title>
        <authorList>
            <person name="Park H."/>
        </authorList>
    </citation>
    <scope>NUCLEOTIDE SEQUENCE [LARGE SCALE GENOMIC DNA]</scope>
    <source>
        <strain evidence="1">DM0001</strain>
        <tissue evidence="1">Muscle</tissue>
    </source>
</reference>
<organism evidence="1 2">
    <name type="scientific">Dissostichus mawsoni</name>
    <name type="common">Antarctic cod</name>
    <dbReference type="NCBI Taxonomy" id="36200"/>
    <lineage>
        <taxon>Eukaryota</taxon>
        <taxon>Metazoa</taxon>
        <taxon>Chordata</taxon>
        <taxon>Craniata</taxon>
        <taxon>Vertebrata</taxon>
        <taxon>Euteleostomi</taxon>
        <taxon>Actinopterygii</taxon>
        <taxon>Neopterygii</taxon>
        <taxon>Teleostei</taxon>
        <taxon>Neoteleostei</taxon>
        <taxon>Acanthomorphata</taxon>
        <taxon>Eupercaria</taxon>
        <taxon>Perciformes</taxon>
        <taxon>Notothenioidei</taxon>
        <taxon>Nototheniidae</taxon>
        <taxon>Dissostichus</taxon>
    </lineage>
</organism>
<comment type="caution">
    <text evidence="1">The sequence shown here is derived from an EMBL/GenBank/DDBJ whole genome shotgun (WGS) entry which is preliminary data.</text>
</comment>
<name>A0A7J5Y7B3_DISMA</name>